<comment type="caution">
    <text evidence="19">The sequence shown here is derived from an EMBL/GenBank/DDBJ whole genome shotgun (WGS) entry which is preliminary data.</text>
</comment>
<evidence type="ECO:0000256" key="1">
    <source>
        <dbReference type="ARBA" id="ARBA00001973"/>
    </source>
</evidence>
<keyword evidence="11" id="KW-0119">Carbohydrate metabolism</keyword>
<name>A0A9P6E7Y4_9AGAR</name>
<comment type="catalytic activity">
    <reaction evidence="14">
        <text>[(1-&gt;4)-beta-D-glucosyl]n+m + reduced acceptor + O2 = 4-dehydro-beta-D-glucosyl-[(1-&gt;4)-beta-D-glucosyl]n-1 + [(1-&gt;4)-beta-D-glucosyl]m + acceptor + H2O.</text>
        <dbReference type="EC" id="1.14.99.56"/>
    </reaction>
</comment>
<keyword evidence="10" id="KW-1015">Disulfide bond</keyword>
<feature type="chain" id="PRO_5040164611" description="lytic cellulose monooxygenase (C4-dehydrogenating)" evidence="17">
    <location>
        <begin position="22"/>
        <end position="307"/>
    </location>
</feature>
<proteinExistence type="inferred from homology"/>
<keyword evidence="5 17" id="KW-0732">Signal</keyword>
<evidence type="ECO:0000256" key="10">
    <source>
        <dbReference type="ARBA" id="ARBA00023157"/>
    </source>
</evidence>
<feature type="compositionally biased region" description="Low complexity" evidence="16">
    <location>
        <begin position="256"/>
        <end position="289"/>
    </location>
</feature>
<evidence type="ECO:0000256" key="12">
    <source>
        <dbReference type="ARBA" id="ARBA00023326"/>
    </source>
</evidence>
<keyword evidence="8" id="KW-0186">Copper</keyword>
<evidence type="ECO:0000256" key="9">
    <source>
        <dbReference type="ARBA" id="ARBA00023033"/>
    </source>
</evidence>
<dbReference type="EMBL" id="MU157906">
    <property type="protein sequence ID" value="KAF9524004.1"/>
    <property type="molecule type" value="Genomic_DNA"/>
</dbReference>
<dbReference type="Gene3D" id="2.70.50.70">
    <property type="match status" value="1"/>
</dbReference>
<dbReference type="OrthoDB" id="4849160at2759"/>
<feature type="compositionally biased region" description="Basic residues" evidence="16">
    <location>
        <begin position="296"/>
        <end position="307"/>
    </location>
</feature>
<evidence type="ECO:0000256" key="8">
    <source>
        <dbReference type="ARBA" id="ARBA00023008"/>
    </source>
</evidence>
<gene>
    <name evidence="19" type="ORF">CPB83DRAFT_898255</name>
</gene>
<keyword evidence="19" id="KW-0378">Hydrolase</keyword>
<protein>
    <recommendedName>
        <fullName evidence="15">lytic cellulose monooxygenase (C4-dehydrogenating)</fullName>
        <ecNumber evidence="15">1.14.99.56</ecNumber>
    </recommendedName>
</protein>
<evidence type="ECO:0000256" key="4">
    <source>
        <dbReference type="ARBA" id="ARBA00022723"/>
    </source>
</evidence>
<feature type="signal peptide" evidence="17">
    <location>
        <begin position="1"/>
        <end position="21"/>
    </location>
</feature>
<dbReference type="GO" id="GO:0016787">
    <property type="term" value="F:hydrolase activity"/>
    <property type="evidence" value="ECO:0007669"/>
    <property type="project" value="UniProtKB-KW"/>
</dbReference>
<feature type="compositionally biased region" description="Polar residues" evidence="16">
    <location>
        <begin position="241"/>
        <end position="255"/>
    </location>
</feature>
<organism evidence="19 20">
    <name type="scientific">Crepidotus variabilis</name>
    <dbReference type="NCBI Taxonomy" id="179855"/>
    <lineage>
        <taxon>Eukaryota</taxon>
        <taxon>Fungi</taxon>
        <taxon>Dikarya</taxon>
        <taxon>Basidiomycota</taxon>
        <taxon>Agaricomycotina</taxon>
        <taxon>Agaricomycetes</taxon>
        <taxon>Agaricomycetidae</taxon>
        <taxon>Agaricales</taxon>
        <taxon>Agaricineae</taxon>
        <taxon>Crepidotaceae</taxon>
        <taxon>Crepidotus</taxon>
    </lineage>
</organism>
<evidence type="ECO:0000256" key="13">
    <source>
        <dbReference type="ARBA" id="ARBA00044502"/>
    </source>
</evidence>
<dbReference type="AlphaFoldDB" id="A0A9P6E7Y4"/>
<dbReference type="GO" id="GO:0030245">
    <property type="term" value="P:cellulose catabolic process"/>
    <property type="evidence" value="ECO:0007669"/>
    <property type="project" value="UniProtKB-KW"/>
</dbReference>
<dbReference type="Proteomes" id="UP000807306">
    <property type="component" value="Unassembled WGS sequence"/>
</dbReference>
<dbReference type="InterPro" id="IPR005103">
    <property type="entry name" value="AA9_LPMO"/>
</dbReference>
<dbReference type="InterPro" id="IPR049892">
    <property type="entry name" value="AA9"/>
</dbReference>
<evidence type="ECO:0000256" key="17">
    <source>
        <dbReference type="SAM" id="SignalP"/>
    </source>
</evidence>
<dbReference type="GO" id="GO:0004497">
    <property type="term" value="F:monooxygenase activity"/>
    <property type="evidence" value="ECO:0007669"/>
    <property type="project" value="UniProtKB-KW"/>
</dbReference>
<dbReference type="EC" id="1.14.99.56" evidence="15"/>
<evidence type="ECO:0000256" key="15">
    <source>
        <dbReference type="ARBA" id="ARBA00047174"/>
    </source>
</evidence>
<evidence type="ECO:0000256" key="6">
    <source>
        <dbReference type="ARBA" id="ARBA00023001"/>
    </source>
</evidence>
<comment type="similarity">
    <text evidence="13">Belongs to the polysaccharide monooxygenase AA9 family.</text>
</comment>
<evidence type="ECO:0000256" key="7">
    <source>
        <dbReference type="ARBA" id="ARBA00023002"/>
    </source>
</evidence>
<dbReference type="GO" id="GO:0005576">
    <property type="term" value="C:extracellular region"/>
    <property type="evidence" value="ECO:0007669"/>
    <property type="project" value="UniProtKB-SubCell"/>
</dbReference>
<evidence type="ECO:0000256" key="3">
    <source>
        <dbReference type="ARBA" id="ARBA00022525"/>
    </source>
</evidence>
<keyword evidence="20" id="KW-1185">Reference proteome</keyword>
<evidence type="ECO:0000256" key="11">
    <source>
        <dbReference type="ARBA" id="ARBA00023277"/>
    </source>
</evidence>
<evidence type="ECO:0000256" key="5">
    <source>
        <dbReference type="ARBA" id="ARBA00022729"/>
    </source>
</evidence>
<evidence type="ECO:0000256" key="2">
    <source>
        <dbReference type="ARBA" id="ARBA00004613"/>
    </source>
</evidence>
<keyword evidence="7" id="KW-0560">Oxidoreductase</keyword>
<feature type="domain" description="Auxiliary Activity family 9 catalytic" evidence="18">
    <location>
        <begin position="22"/>
        <end position="214"/>
    </location>
</feature>
<dbReference type="PANTHER" id="PTHR33353:SF10">
    <property type="entry name" value="ENDO-BETA-1,4-GLUCANASE D"/>
    <property type="match status" value="1"/>
</dbReference>
<evidence type="ECO:0000259" key="18">
    <source>
        <dbReference type="Pfam" id="PF03443"/>
    </source>
</evidence>
<keyword evidence="3" id="KW-0964">Secreted</keyword>
<reference evidence="19" key="1">
    <citation type="submission" date="2020-11" db="EMBL/GenBank/DDBJ databases">
        <authorList>
            <consortium name="DOE Joint Genome Institute"/>
            <person name="Ahrendt S."/>
            <person name="Riley R."/>
            <person name="Andreopoulos W."/>
            <person name="Labutti K."/>
            <person name="Pangilinan J."/>
            <person name="Ruiz-Duenas F.J."/>
            <person name="Barrasa J.M."/>
            <person name="Sanchez-Garcia M."/>
            <person name="Camarero S."/>
            <person name="Miyauchi S."/>
            <person name="Serrano A."/>
            <person name="Linde D."/>
            <person name="Babiker R."/>
            <person name="Drula E."/>
            <person name="Ayuso-Fernandez I."/>
            <person name="Pacheco R."/>
            <person name="Padilla G."/>
            <person name="Ferreira P."/>
            <person name="Barriuso J."/>
            <person name="Kellner H."/>
            <person name="Castanera R."/>
            <person name="Alfaro M."/>
            <person name="Ramirez L."/>
            <person name="Pisabarro A.G."/>
            <person name="Kuo A."/>
            <person name="Tritt A."/>
            <person name="Lipzen A."/>
            <person name="He G."/>
            <person name="Yan M."/>
            <person name="Ng V."/>
            <person name="Cullen D."/>
            <person name="Martin F."/>
            <person name="Rosso M.-N."/>
            <person name="Henrissat B."/>
            <person name="Hibbett D."/>
            <person name="Martinez A.T."/>
            <person name="Grigoriev I.V."/>
        </authorList>
    </citation>
    <scope>NUCLEOTIDE SEQUENCE</scope>
    <source>
        <strain evidence="19">CBS 506.95</strain>
    </source>
</reference>
<keyword evidence="9" id="KW-0503">Monooxygenase</keyword>
<dbReference type="PANTHER" id="PTHR33353">
    <property type="entry name" value="PUTATIVE (AFU_ORTHOLOGUE AFUA_1G12560)-RELATED"/>
    <property type="match status" value="1"/>
</dbReference>
<keyword evidence="6" id="KW-0136">Cellulose degradation</keyword>
<keyword evidence="4" id="KW-0479">Metal-binding</keyword>
<dbReference type="Pfam" id="PF03443">
    <property type="entry name" value="AA9"/>
    <property type="match status" value="1"/>
</dbReference>
<sequence length="307" mass="32365">MSISSLFLAIFVLALVNQGCAHGFVHDVQVGGQKYPGWNPSSDPYNESPPKIVRKVGSDGYIDATDADLACHHGGNDGTAAVASSVDAGSKIVFDWVYWPGDHQGPVTTYMTSCNGNCSSFKANDAQWFKIDADGYDPSTKQWAAAKLIADGASWTSTIPAGLAPGQYLVRNEIIALHSSTPQYYPSCSQVEITGSGTGKPSDSDMATLKDIYATATFPNIYNGPITFTMPGPPIVQFDGSTRSVGQTASSTTLRPATSTGSTSKSTTPQTSTPSRSSSAVTASTTHASGPQCHLSRSKRVLRRHLS</sequence>
<dbReference type="CDD" id="cd21175">
    <property type="entry name" value="LPMO_AA9"/>
    <property type="match status" value="1"/>
</dbReference>
<evidence type="ECO:0000256" key="16">
    <source>
        <dbReference type="SAM" id="MobiDB-lite"/>
    </source>
</evidence>
<keyword evidence="12" id="KW-0624">Polysaccharide degradation</keyword>
<evidence type="ECO:0000313" key="19">
    <source>
        <dbReference type="EMBL" id="KAF9524004.1"/>
    </source>
</evidence>
<evidence type="ECO:0000313" key="20">
    <source>
        <dbReference type="Proteomes" id="UP000807306"/>
    </source>
</evidence>
<comment type="cofactor">
    <cofactor evidence="1">
        <name>Cu(2+)</name>
        <dbReference type="ChEBI" id="CHEBI:29036"/>
    </cofactor>
</comment>
<dbReference type="GO" id="GO:0046872">
    <property type="term" value="F:metal ion binding"/>
    <property type="evidence" value="ECO:0007669"/>
    <property type="project" value="UniProtKB-KW"/>
</dbReference>
<feature type="region of interest" description="Disordered" evidence="16">
    <location>
        <begin position="241"/>
        <end position="307"/>
    </location>
</feature>
<accession>A0A9P6E7Y4</accession>
<comment type="subcellular location">
    <subcellularLocation>
        <location evidence="2">Secreted</location>
    </subcellularLocation>
</comment>
<evidence type="ECO:0000256" key="14">
    <source>
        <dbReference type="ARBA" id="ARBA00045077"/>
    </source>
</evidence>